<evidence type="ECO:0000313" key="6">
    <source>
        <dbReference type="Proteomes" id="UP000064967"/>
    </source>
</evidence>
<dbReference type="Pfam" id="PF13458">
    <property type="entry name" value="Peripla_BP_6"/>
    <property type="match status" value="1"/>
</dbReference>
<organism evidence="5 6">
    <name type="scientific">Labilithrix luteola</name>
    <dbReference type="NCBI Taxonomy" id="1391654"/>
    <lineage>
        <taxon>Bacteria</taxon>
        <taxon>Pseudomonadati</taxon>
        <taxon>Myxococcota</taxon>
        <taxon>Polyangia</taxon>
        <taxon>Polyangiales</taxon>
        <taxon>Labilitrichaceae</taxon>
        <taxon>Labilithrix</taxon>
    </lineage>
</organism>
<dbReference type="SUPFAM" id="SSF53822">
    <property type="entry name" value="Periplasmic binding protein-like I"/>
    <property type="match status" value="1"/>
</dbReference>
<accession>A0A0K1PLN4</accession>
<keyword evidence="2 3" id="KW-0732">Signal</keyword>
<evidence type="ECO:0000256" key="1">
    <source>
        <dbReference type="ARBA" id="ARBA00010062"/>
    </source>
</evidence>
<gene>
    <name evidence="5" type="ORF">AKJ09_00688</name>
</gene>
<feature type="signal peptide" evidence="3">
    <location>
        <begin position="1"/>
        <end position="25"/>
    </location>
</feature>
<feature type="chain" id="PRO_5005466240" evidence="3">
    <location>
        <begin position="26"/>
        <end position="542"/>
    </location>
</feature>
<feature type="domain" description="Leucine-binding protein" evidence="4">
    <location>
        <begin position="109"/>
        <end position="506"/>
    </location>
</feature>
<dbReference type="Gene3D" id="3.40.50.2300">
    <property type="match status" value="2"/>
</dbReference>
<reference evidence="5 6" key="1">
    <citation type="submission" date="2015-08" db="EMBL/GenBank/DDBJ databases">
        <authorList>
            <person name="Babu N.S."/>
            <person name="Beckwith C.J."/>
            <person name="Beseler K.G."/>
            <person name="Brison A."/>
            <person name="Carone J.V."/>
            <person name="Caskin T.P."/>
            <person name="Diamond M."/>
            <person name="Durham M.E."/>
            <person name="Foxe J.M."/>
            <person name="Go M."/>
            <person name="Henderson B.A."/>
            <person name="Jones I.B."/>
            <person name="McGettigan J.A."/>
            <person name="Micheletti S.J."/>
            <person name="Nasrallah M.E."/>
            <person name="Ortiz D."/>
            <person name="Piller C.R."/>
            <person name="Privatt S.R."/>
            <person name="Schneider S.L."/>
            <person name="Sharp S."/>
            <person name="Smith T.C."/>
            <person name="Stanton J.D."/>
            <person name="Ullery H.E."/>
            <person name="Wilson R.J."/>
            <person name="Serrano M.G."/>
            <person name="Buck G."/>
            <person name="Lee V."/>
            <person name="Wang Y."/>
            <person name="Carvalho R."/>
            <person name="Voegtly L."/>
            <person name="Shi R."/>
            <person name="Duckworth R."/>
            <person name="Johnson A."/>
            <person name="Loviza R."/>
            <person name="Walstead R."/>
            <person name="Shah Z."/>
            <person name="Kiflezghi M."/>
            <person name="Wade K."/>
            <person name="Ball S.L."/>
            <person name="Bradley K.W."/>
            <person name="Asai D.J."/>
            <person name="Bowman C.A."/>
            <person name="Russell D.A."/>
            <person name="Pope W.H."/>
            <person name="Jacobs-Sera D."/>
            <person name="Hendrix R.W."/>
            <person name="Hatfull G.F."/>
        </authorList>
    </citation>
    <scope>NUCLEOTIDE SEQUENCE [LARGE SCALE GENOMIC DNA]</scope>
    <source>
        <strain evidence="5 6">DSM 27648</strain>
    </source>
</reference>
<dbReference type="KEGG" id="llu:AKJ09_00688"/>
<sequence>MVTFTKRNIVGLLVLGLLGSAPILACSDDSKDDTKPVTSFEAGAPDTSDNNTNACADAAAPAIGDCSTTKCTATLGEPAVCRNNACVKLKTAECSRTVGPVDDENAVILGVIAPMSGDTANEGTSVINSIDLALRELNQRGVPFADACAKPRKLAAVVCDESADIPTGAEHLAKDLLAPAAIGALYSGDTIKALGKALPNKMLMISPSATAARLTTFEGATVDGVRLFWRTSPSDVIQSAAMAKVLGELETSIKAGNGGKDIKVAFISKSDAYGQGIATALSESVTLNGKPFNDPANAALVVNKCYNSSAFTSPDCMGDLPGAVSATQALDPDVIVLTGTNEAITDFLVPYEALSGVKKPRWIIPDGPRTNDLTKYAKGKPEFRARVRGTVPGVVTPLAQDFFSFRYSTAFPDKPVLIFGMAGAYDATYMLAYAIGAAGNAALTGPVIGTNLAKLIDGATKIDVGPVRINDAFNALTASQKIDINGASGPLFFDKDTGEAPSDIAVWCIVEDPTTQETSYNDSTSQRYDATGKTLTGTFKCE</sequence>
<evidence type="ECO:0000313" key="5">
    <source>
        <dbReference type="EMBL" id="AKU94024.1"/>
    </source>
</evidence>
<dbReference type="STRING" id="1391654.AKJ09_00688"/>
<keyword evidence="6" id="KW-1185">Reference proteome</keyword>
<evidence type="ECO:0000256" key="3">
    <source>
        <dbReference type="SAM" id="SignalP"/>
    </source>
</evidence>
<dbReference type="InterPro" id="IPR028082">
    <property type="entry name" value="Peripla_BP_I"/>
</dbReference>
<dbReference type="EMBL" id="CP012333">
    <property type="protein sequence ID" value="AKU94024.1"/>
    <property type="molecule type" value="Genomic_DNA"/>
</dbReference>
<evidence type="ECO:0000256" key="2">
    <source>
        <dbReference type="ARBA" id="ARBA00022729"/>
    </source>
</evidence>
<dbReference type="RefSeq" id="WP_169927211.1">
    <property type="nucleotide sequence ID" value="NZ_CP012333.1"/>
</dbReference>
<protein>
    <submittedName>
        <fullName evidence="5">Branched-chain amino acid ABC transporter, amino acid-binding protein</fullName>
    </submittedName>
</protein>
<proteinExistence type="inferred from homology"/>
<dbReference type="PANTHER" id="PTHR47151">
    <property type="entry name" value="LEU/ILE/VAL-BINDING ABC TRANSPORTER SUBUNIT"/>
    <property type="match status" value="1"/>
</dbReference>
<dbReference type="Proteomes" id="UP000064967">
    <property type="component" value="Chromosome"/>
</dbReference>
<dbReference type="PANTHER" id="PTHR47151:SF2">
    <property type="entry name" value="AMINO ACID BINDING PROTEIN"/>
    <property type="match status" value="1"/>
</dbReference>
<evidence type="ECO:0000259" key="4">
    <source>
        <dbReference type="Pfam" id="PF13458"/>
    </source>
</evidence>
<dbReference type="InterPro" id="IPR028081">
    <property type="entry name" value="Leu-bd"/>
</dbReference>
<comment type="similarity">
    <text evidence="1">Belongs to the leucine-binding protein family.</text>
</comment>
<name>A0A0K1PLN4_9BACT</name>
<dbReference type="AlphaFoldDB" id="A0A0K1PLN4"/>